<evidence type="ECO:0008006" key="4">
    <source>
        <dbReference type="Google" id="ProtNLM"/>
    </source>
</evidence>
<sequence>MLSCHLLTILAVIVTSHGQKHPRFVIPTSAPWAIPFPGPSSNPSTPWGLRRANGGFGYYKININSSDHVPEVPSVIDLEDGATPNVRLLATTDGNSGIVQLGPNSNLIAASSDAKDVRIPTVPFGINLGYHLHHNGTIIINGYYDSNRIKSTSWTPVPNSASSDVERTLLHNGTLEGFPCFGCPFLPGRLCVCGTKWTGLCCSGQ</sequence>
<feature type="chain" id="PRO_5025407255" description="Carbohydrate-binding module family 1 protein" evidence="1">
    <location>
        <begin position="19"/>
        <end position="205"/>
    </location>
</feature>
<evidence type="ECO:0000313" key="2">
    <source>
        <dbReference type="EMBL" id="KAF2006495.1"/>
    </source>
</evidence>
<name>A0A6A5X246_9PLEO</name>
<dbReference type="AlphaFoldDB" id="A0A6A5X246"/>
<protein>
    <recommendedName>
        <fullName evidence="4">Carbohydrate-binding module family 1 protein</fullName>
    </recommendedName>
</protein>
<proteinExistence type="predicted"/>
<evidence type="ECO:0000313" key="3">
    <source>
        <dbReference type="Proteomes" id="UP000799779"/>
    </source>
</evidence>
<gene>
    <name evidence="2" type="ORF">P154DRAFT_517576</name>
</gene>
<keyword evidence="3" id="KW-1185">Reference proteome</keyword>
<evidence type="ECO:0000256" key="1">
    <source>
        <dbReference type="SAM" id="SignalP"/>
    </source>
</evidence>
<dbReference type="EMBL" id="ML977559">
    <property type="protein sequence ID" value="KAF2006495.1"/>
    <property type="molecule type" value="Genomic_DNA"/>
</dbReference>
<reference evidence="2" key="1">
    <citation type="journal article" date="2020" name="Stud. Mycol.">
        <title>101 Dothideomycetes genomes: a test case for predicting lifestyles and emergence of pathogens.</title>
        <authorList>
            <person name="Haridas S."/>
            <person name="Albert R."/>
            <person name="Binder M."/>
            <person name="Bloem J."/>
            <person name="Labutti K."/>
            <person name="Salamov A."/>
            <person name="Andreopoulos B."/>
            <person name="Baker S."/>
            <person name="Barry K."/>
            <person name="Bills G."/>
            <person name="Bluhm B."/>
            <person name="Cannon C."/>
            <person name="Castanera R."/>
            <person name="Culley D."/>
            <person name="Daum C."/>
            <person name="Ezra D."/>
            <person name="Gonzalez J."/>
            <person name="Henrissat B."/>
            <person name="Kuo A."/>
            <person name="Liang C."/>
            <person name="Lipzen A."/>
            <person name="Lutzoni F."/>
            <person name="Magnuson J."/>
            <person name="Mondo S."/>
            <person name="Nolan M."/>
            <person name="Ohm R."/>
            <person name="Pangilinan J."/>
            <person name="Park H.-J."/>
            <person name="Ramirez L."/>
            <person name="Alfaro M."/>
            <person name="Sun H."/>
            <person name="Tritt A."/>
            <person name="Yoshinaga Y."/>
            <person name="Zwiers L.-H."/>
            <person name="Turgeon B."/>
            <person name="Goodwin S."/>
            <person name="Spatafora J."/>
            <person name="Crous P."/>
            <person name="Grigoriev I."/>
        </authorList>
    </citation>
    <scope>NUCLEOTIDE SEQUENCE</scope>
    <source>
        <strain evidence="2">CBS 123094</strain>
    </source>
</reference>
<feature type="signal peptide" evidence="1">
    <location>
        <begin position="1"/>
        <end position="18"/>
    </location>
</feature>
<accession>A0A6A5X246</accession>
<keyword evidence="1" id="KW-0732">Signal</keyword>
<organism evidence="2 3">
    <name type="scientific">Amniculicola lignicola CBS 123094</name>
    <dbReference type="NCBI Taxonomy" id="1392246"/>
    <lineage>
        <taxon>Eukaryota</taxon>
        <taxon>Fungi</taxon>
        <taxon>Dikarya</taxon>
        <taxon>Ascomycota</taxon>
        <taxon>Pezizomycotina</taxon>
        <taxon>Dothideomycetes</taxon>
        <taxon>Pleosporomycetidae</taxon>
        <taxon>Pleosporales</taxon>
        <taxon>Amniculicolaceae</taxon>
        <taxon>Amniculicola</taxon>
    </lineage>
</organism>
<dbReference type="Proteomes" id="UP000799779">
    <property type="component" value="Unassembled WGS sequence"/>
</dbReference>